<name>A0A0N5AYA5_9BILA</name>
<dbReference type="SUPFAM" id="SSF69593">
    <property type="entry name" value="Glycerol-3-phosphate (1)-acyltransferase"/>
    <property type="match status" value="1"/>
</dbReference>
<protein>
    <submittedName>
        <fullName evidence="7">PlsC domain-containing protein</fullName>
    </submittedName>
</protein>
<accession>A0A0N5AYA5</accession>
<evidence type="ECO:0000256" key="3">
    <source>
        <dbReference type="ARBA" id="ARBA00023315"/>
    </source>
</evidence>
<reference evidence="7" key="1">
    <citation type="submission" date="2016-04" db="UniProtKB">
        <authorList>
            <consortium name="WormBaseParasite"/>
        </authorList>
    </citation>
    <scope>IDENTIFICATION</scope>
</reference>
<dbReference type="GO" id="GO:0016746">
    <property type="term" value="F:acyltransferase activity"/>
    <property type="evidence" value="ECO:0007669"/>
    <property type="project" value="UniProtKB-KW"/>
</dbReference>
<dbReference type="WBParaSite" id="SMUV_0000994201-mRNA-1">
    <property type="protein sequence ID" value="SMUV_0000994201-mRNA-1"/>
    <property type="gene ID" value="SMUV_0000994201"/>
</dbReference>
<dbReference type="PANTHER" id="PTHR10983">
    <property type="entry name" value="1-ACYLGLYCEROL-3-PHOSPHATE ACYLTRANSFERASE-RELATED"/>
    <property type="match status" value="1"/>
</dbReference>
<dbReference type="InterPro" id="IPR002123">
    <property type="entry name" value="Plipid/glycerol_acylTrfase"/>
</dbReference>
<feature type="transmembrane region" description="Helical" evidence="4">
    <location>
        <begin position="368"/>
        <end position="389"/>
    </location>
</feature>
<keyword evidence="4" id="KW-0472">Membrane</keyword>
<dbReference type="GO" id="GO:0036149">
    <property type="term" value="P:phosphatidylinositol acyl-chain remodeling"/>
    <property type="evidence" value="ECO:0007669"/>
    <property type="project" value="TreeGrafter"/>
</dbReference>
<dbReference type="Pfam" id="PF01553">
    <property type="entry name" value="Acyltransferase"/>
    <property type="match status" value="1"/>
</dbReference>
<dbReference type="STRING" id="451379.A0A0N5AYA5"/>
<feature type="transmembrane region" description="Helical" evidence="4">
    <location>
        <begin position="62"/>
        <end position="82"/>
    </location>
</feature>
<proteinExistence type="inferred from homology"/>
<evidence type="ECO:0000313" key="7">
    <source>
        <dbReference type="WBParaSite" id="SMUV_0000994201-mRNA-1"/>
    </source>
</evidence>
<dbReference type="InterPro" id="IPR032098">
    <property type="entry name" value="Acyltransf_C"/>
</dbReference>
<keyword evidence="2" id="KW-0808">Transferase</keyword>
<keyword evidence="6" id="KW-1185">Reference proteome</keyword>
<evidence type="ECO:0000256" key="2">
    <source>
        <dbReference type="ARBA" id="ARBA00022679"/>
    </source>
</evidence>
<evidence type="ECO:0000313" key="6">
    <source>
        <dbReference type="Proteomes" id="UP000046393"/>
    </source>
</evidence>
<dbReference type="SMART" id="SM00563">
    <property type="entry name" value="PlsC"/>
    <property type="match status" value="1"/>
</dbReference>
<feature type="transmembrane region" description="Helical" evidence="4">
    <location>
        <begin position="39"/>
        <end position="56"/>
    </location>
</feature>
<dbReference type="CDD" id="cd07990">
    <property type="entry name" value="LPLAT_LCLAT1-like"/>
    <property type="match status" value="1"/>
</dbReference>
<dbReference type="PANTHER" id="PTHR10983:SF14">
    <property type="entry name" value="1-ACYL-SN-GLYCEROL-3-PHOSPHATE ACYLTRANSFERASE ACL-12-RELATED"/>
    <property type="match status" value="1"/>
</dbReference>
<evidence type="ECO:0000256" key="4">
    <source>
        <dbReference type="SAM" id="Phobius"/>
    </source>
</evidence>
<dbReference type="Pfam" id="PF16076">
    <property type="entry name" value="Acyltransf_C"/>
    <property type="match status" value="1"/>
</dbReference>
<keyword evidence="4" id="KW-1133">Transmembrane helix</keyword>
<organism evidence="6 7">
    <name type="scientific">Syphacia muris</name>
    <dbReference type="NCBI Taxonomy" id="451379"/>
    <lineage>
        <taxon>Eukaryota</taxon>
        <taxon>Metazoa</taxon>
        <taxon>Ecdysozoa</taxon>
        <taxon>Nematoda</taxon>
        <taxon>Chromadorea</taxon>
        <taxon>Rhabditida</taxon>
        <taxon>Spirurina</taxon>
        <taxon>Oxyuridomorpha</taxon>
        <taxon>Oxyuroidea</taxon>
        <taxon>Oxyuridae</taxon>
        <taxon>Syphacia</taxon>
    </lineage>
</organism>
<dbReference type="Proteomes" id="UP000046393">
    <property type="component" value="Unplaced"/>
</dbReference>
<keyword evidence="3" id="KW-0012">Acyltransferase</keyword>
<comment type="similarity">
    <text evidence="1">Belongs to the 1-acyl-sn-glycerol-3-phosphate acyltransferase family.</text>
</comment>
<sequence length="401" mass="46021">MIPAGVMETGIDAPTMHAEDSENINNPKTTKEQMDLKKVFAIIVAFYWVVMTVIIVPTAVVASFITVMVPALLISTALHNWIDHKLCRMVNDHWVAAMQSTGLNIIEYGDDISKISEKRVLLLSNHLGLVDHFIIMSSTYNKGTIAEKYLWVIFNIWKMTPLGFMWLTHGNFFINGGASKRAGVLETFRKHLINNYWKYDHKWIVMYPEGSRLFLIRDSNAKYAAKLGLEPLKHCALPRTGAAKVILDVAGKKQGAIESDNQLLPSGNYPPIEYIVDSTIGYSKGKVPNLGNLMCGDLPSNDFFVAIHHKIYPVKAEWSNEEMLRKWLYERYYEKDKLLDNFYKTDTFPSRPRPVNFPFSRTAIVETFWTLLFYAHYALWIKPCLLYLFHLMTSSVYQLVF</sequence>
<dbReference type="GO" id="GO:0005783">
    <property type="term" value="C:endoplasmic reticulum"/>
    <property type="evidence" value="ECO:0007669"/>
    <property type="project" value="TreeGrafter"/>
</dbReference>
<feature type="domain" description="Phospholipid/glycerol acyltransferase" evidence="5">
    <location>
        <begin position="120"/>
        <end position="244"/>
    </location>
</feature>
<evidence type="ECO:0000259" key="5">
    <source>
        <dbReference type="SMART" id="SM00563"/>
    </source>
</evidence>
<evidence type="ECO:0000256" key="1">
    <source>
        <dbReference type="ARBA" id="ARBA00008655"/>
    </source>
</evidence>
<dbReference type="AlphaFoldDB" id="A0A0N5AYA5"/>
<keyword evidence="4" id="KW-0812">Transmembrane</keyword>